<accession>A0A1X3GZD7</accession>
<comment type="caution">
    <text evidence="2">The sequence shown here is derived from an EMBL/GenBank/DDBJ whole genome shotgun (WGS) entry which is preliminary data.</text>
</comment>
<dbReference type="InterPro" id="IPR021736">
    <property type="entry name" value="DUF3305"/>
</dbReference>
<proteinExistence type="predicted"/>
<dbReference type="Proteomes" id="UP000193553">
    <property type="component" value="Unassembled WGS sequence"/>
</dbReference>
<sequence>MRSTTLESVPVGVVVERRRAKSVWAEFLWRPVSVFAGTPSAEPWTALDVQAESMLFYAGEALIELHRTETAYYRDNLACGTPKLWVVLGPTGSDRPYELLAVTADPAQGEASTDAGNNLVEAVPMPQDILAIVGQFIATHHVERPFIKRRRQPAEFDRQKDGQGNGT</sequence>
<evidence type="ECO:0000256" key="1">
    <source>
        <dbReference type="SAM" id="MobiDB-lite"/>
    </source>
</evidence>
<dbReference type="Pfam" id="PF11749">
    <property type="entry name" value="DUF3305"/>
    <property type="match status" value="1"/>
</dbReference>
<dbReference type="AlphaFoldDB" id="A0A1X3GZD7"/>
<dbReference type="RefSeq" id="WP_085359282.1">
    <property type="nucleotide sequence ID" value="NZ_NAFD01000193.1"/>
</dbReference>
<name>A0A1X3GZD7_9BRAD</name>
<feature type="compositionally biased region" description="Basic and acidic residues" evidence="1">
    <location>
        <begin position="148"/>
        <end position="161"/>
    </location>
</feature>
<dbReference type="EMBL" id="NAFI01000186">
    <property type="protein sequence ID" value="OSJ03694.1"/>
    <property type="molecule type" value="Genomic_DNA"/>
</dbReference>
<protein>
    <submittedName>
        <fullName evidence="2">Molybdopterin-guanine dinucleotide biosynthesis protein A</fullName>
    </submittedName>
</protein>
<evidence type="ECO:0000313" key="2">
    <source>
        <dbReference type="EMBL" id="OSJ03694.1"/>
    </source>
</evidence>
<evidence type="ECO:0000313" key="3">
    <source>
        <dbReference type="Proteomes" id="UP000193553"/>
    </source>
</evidence>
<reference evidence="2 3" key="1">
    <citation type="submission" date="2017-03" db="EMBL/GenBank/DDBJ databases">
        <title>Whole genome sequences of fourteen strains of Bradyrhizobium canariense and one strain of Bradyrhizobium japonicum isolated from Lupinus (Papilionoideae: Genisteae) species in Algeria.</title>
        <authorList>
            <person name="Crovadore J."/>
            <person name="Chekireb D."/>
            <person name="Brachmann A."/>
            <person name="Chablais R."/>
            <person name="Cochard B."/>
            <person name="Lefort F."/>
        </authorList>
    </citation>
    <scope>NUCLEOTIDE SEQUENCE [LARGE SCALE GENOMIC DNA]</scope>
    <source>
        <strain evidence="2 3">UBMA195</strain>
    </source>
</reference>
<dbReference type="OrthoDB" id="7271084at2"/>
<feature type="region of interest" description="Disordered" evidence="1">
    <location>
        <begin position="148"/>
        <end position="167"/>
    </location>
</feature>
<organism evidence="2 3">
    <name type="scientific">Bradyrhizobium canariense</name>
    <dbReference type="NCBI Taxonomy" id="255045"/>
    <lineage>
        <taxon>Bacteria</taxon>
        <taxon>Pseudomonadati</taxon>
        <taxon>Pseudomonadota</taxon>
        <taxon>Alphaproteobacteria</taxon>
        <taxon>Hyphomicrobiales</taxon>
        <taxon>Nitrobacteraceae</taxon>
        <taxon>Bradyrhizobium</taxon>
    </lineage>
</organism>
<gene>
    <name evidence="2" type="ORF">BSZ18_30755</name>
</gene>